<dbReference type="AlphaFoldDB" id="A0A173V2T3"/>
<dbReference type="RefSeq" id="WP_055186795.1">
    <property type="nucleotide sequence ID" value="NZ_CYXN01000030.1"/>
</dbReference>
<keyword evidence="6" id="KW-0378">Hydrolase</keyword>
<evidence type="ECO:0000256" key="6">
    <source>
        <dbReference type="ARBA" id="ARBA00022801"/>
    </source>
</evidence>
<dbReference type="Gene3D" id="3.30.1380.10">
    <property type="match status" value="1"/>
</dbReference>
<sequence>MIRKYSLAKDGAKLLAPDFKVRELRCRDGSDTVMVDDALMLLLQCIREYFGKAVTITSGYRTAAHNAAVGGAKSSQHLLGRAADIRVQGVSVEDVAAYAESLMPDWGGVGRYPVKAGRATGWVHVDTRADKARWRG</sequence>
<evidence type="ECO:0000313" key="14">
    <source>
        <dbReference type="Proteomes" id="UP000095649"/>
    </source>
</evidence>
<evidence type="ECO:0000256" key="8">
    <source>
        <dbReference type="ARBA" id="ARBA00023049"/>
    </source>
</evidence>
<dbReference type="GO" id="GO:0046872">
    <property type="term" value="F:metal ion binding"/>
    <property type="evidence" value="ECO:0007669"/>
    <property type="project" value="UniProtKB-KW"/>
</dbReference>
<dbReference type="GO" id="GO:0006508">
    <property type="term" value="P:proteolysis"/>
    <property type="evidence" value="ECO:0007669"/>
    <property type="project" value="UniProtKB-KW"/>
</dbReference>
<protein>
    <recommendedName>
        <fullName evidence="11">Murein endopeptidase K</fullName>
    </recommendedName>
</protein>
<proteinExistence type="inferred from homology"/>
<name>A0A173V2T3_9FIRM</name>
<evidence type="ECO:0000256" key="5">
    <source>
        <dbReference type="ARBA" id="ARBA00022729"/>
    </source>
</evidence>
<evidence type="ECO:0000256" key="4">
    <source>
        <dbReference type="ARBA" id="ARBA00022723"/>
    </source>
</evidence>
<evidence type="ECO:0000256" key="9">
    <source>
        <dbReference type="ARBA" id="ARBA00023316"/>
    </source>
</evidence>
<comment type="pathway">
    <text evidence="2">Cell wall biogenesis; cell wall polysaccharide biosynthesis.</text>
</comment>
<keyword evidence="7" id="KW-0862">Zinc</keyword>
<evidence type="ECO:0000313" key="13">
    <source>
        <dbReference type="EMBL" id="CUN20916.1"/>
    </source>
</evidence>
<dbReference type="InterPro" id="IPR009045">
    <property type="entry name" value="Zn_M74/Hedgehog-like"/>
</dbReference>
<evidence type="ECO:0000259" key="12">
    <source>
        <dbReference type="Pfam" id="PF08291"/>
    </source>
</evidence>
<feature type="domain" description="Peptidase M15A C-terminal" evidence="12">
    <location>
        <begin position="18"/>
        <end position="126"/>
    </location>
</feature>
<keyword evidence="4" id="KW-0479">Metal-binding</keyword>
<dbReference type="InterPro" id="IPR013230">
    <property type="entry name" value="Peptidase_M15A_C"/>
</dbReference>
<evidence type="ECO:0000256" key="10">
    <source>
        <dbReference type="ARBA" id="ARBA00093448"/>
    </source>
</evidence>
<dbReference type="OrthoDB" id="1860572at2"/>
<dbReference type="Proteomes" id="UP000095649">
    <property type="component" value="Unassembled WGS sequence"/>
</dbReference>
<keyword evidence="5" id="KW-0732">Signal</keyword>
<dbReference type="PANTHER" id="PTHR37425">
    <property type="match status" value="1"/>
</dbReference>
<dbReference type="InterPro" id="IPR010275">
    <property type="entry name" value="MepK"/>
</dbReference>
<keyword evidence="3" id="KW-0645">Protease</keyword>
<keyword evidence="9" id="KW-0961">Cell wall biogenesis/degradation</keyword>
<dbReference type="SUPFAM" id="SSF55166">
    <property type="entry name" value="Hedgehog/DD-peptidase"/>
    <property type="match status" value="1"/>
</dbReference>
<evidence type="ECO:0000256" key="2">
    <source>
        <dbReference type="ARBA" id="ARBA00004776"/>
    </source>
</evidence>
<dbReference type="GO" id="GO:0071555">
    <property type="term" value="P:cell wall organization"/>
    <property type="evidence" value="ECO:0007669"/>
    <property type="project" value="UniProtKB-KW"/>
</dbReference>
<evidence type="ECO:0000256" key="1">
    <source>
        <dbReference type="ARBA" id="ARBA00001947"/>
    </source>
</evidence>
<dbReference type="PANTHER" id="PTHR37425:SF1">
    <property type="entry name" value="OUTER MEMBRANE PROTEIN"/>
    <property type="match status" value="1"/>
</dbReference>
<gene>
    <name evidence="13" type="ORF">ERS852582_02477</name>
</gene>
<dbReference type="Pfam" id="PF08291">
    <property type="entry name" value="Peptidase_M15_3"/>
    <property type="match status" value="1"/>
</dbReference>
<evidence type="ECO:0000256" key="7">
    <source>
        <dbReference type="ARBA" id="ARBA00022833"/>
    </source>
</evidence>
<accession>A0A173V2T3</accession>
<comment type="similarity">
    <text evidence="10">Belongs to the peptidase M15 family.</text>
</comment>
<reference evidence="13 14" key="1">
    <citation type="submission" date="2015-09" db="EMBL/GenBank/DDBJ databases">
        <authorList>
            <consortium name="Pathogen Informatics"/>
        </authorList>
    </citation>
    <scope>NUCLEOTIDE SEQUENCE [LARGE SCALE GENOMIC DNA]</scope>
    <source>
        <strain evidence="13 14">2789STDY5834970</strain>
    </source>
</reference>
<dbReference type="EMBL" id="CYXN01000030">
    <property type="protein sequence ID" value="CUN20916.1"/>
    <property type="molecule type" value="Genomic_DNA"/>
</dbReference>
<evidence type="ECO:0000256" key="3">
    <source>
        <dbReference type="ARBA" id="ARBA00022670"/>
    </source>
</evidence>
<dbReference type="GO" id="GO:0008237">
    <property type="term" value="F:metallopeptidase activity"/>
    <property type="evidence" value="ECO:0007669"/>
    <property type="project" value="UniProtKB-KW"/>
</dbReference>
<comment type="cofactor">
    <cofactor evidence="1">
        <name>Zn(2+)</name>
        <dbReference type="ChEBI" id="CHEBI:29105"/>
    </cofactor>
</comment>
<organism evidence="13 14">
    <name type="scientific">Faecalibacterium prausnitzii</name>
    <dbReference type="NCBI Taxonomy" id="853"/>
    <lineage>
        <taxon>Bacteria</taxon>
        <taxon>Bacillati</taxon>
        <taxon>Bacillota</taxon>
        <taxon>Clostridia</taxon>
        <taxon>Eubacteriales</taxon>
        <taxon>Oscillospiraceae</taxon>
        <taxon>Faecalibacterium</taxon>
    </lineage>
</organism>
<keyword evidence="8" id="KW-0482">Metalloprotease</keyword>
<evidence type="ECO:0000256" key="11">
    <source>
        <dbReference type="ARBA" id="ARBA00093666"/>
    </source>
</evidence>